<evidence type="ECO:0008006" key="4">
    <source>
        <dbReference type="Google" id="ProtNLM"/>
    </source>
</evidence>
<protein>
    <recommendedName>
        <fullName evidence="4">Endonuclease/exonuclease/phosphatase domain-containing protein</fullName>
    </recommendedName>
</protein>
<reference evidence="2 3" key="1">
    <citation type="submission" date="2024-02" db="EMBL/GenBank/DDBJ databases">
        <authorList>
            <person name="Chen Y."/>
            <person name="Shah S."/>
            <person name="Dougan E. K."/>
            <person name="Thang M."/>
            <person name="Chan C."/>
        </authorList>
    </citation>
    <scope>NUCLEOTIDE SEQUENCE [LARGE SCALE GENOMIC DNA]</scope>
</reference>
<organism evidence="2 3">
    <name type="scientific">Durusdinium trenchii</name>
    <dbReference type="NCBI Taxonomy" id="1381693"/>
    <lineage>
        <taxon>Eukaryota</taxon>
        <taxon>Sar</taxon>
        <taxon>Alveolata</taxon>
        <taxon>Dinophyceae</taxon>
        <taxon>Suessiales</taxon>
        <taxon>Symbiodiniaceae</taxon>
        <taxon>Durusdinium</taxon>
    </lineage>
</organism>
<dbReference type="Proteomes" id="UP001642484">
    <property type="component" value="Unassembled WGS sequence"/>
</dbReference>
<accession>A0ABP0KMG7</accession>
<evidence type="ECO:0000313" key="2">
    <source>
        <dbReference type="EMBL" id="CAK9028036.1"/>
    </source>
</evidence>
<feature type="region of interest" description="Disordered" evidence="1">
    <location>
        <begin position="33"/>
        <end position="145"/>
    </location>
</feature>
<gene>
    <name evidence="2" type="ORF">CCMP2556_LOCUS16961</name>
</gene>
<feature type="compositionally biased region" description="Basic and acidic residues" evidence="1">
    <location>
        <begin position="202"/>
        <end position="214"/>
    </location>
</feature>
<name>A0ABP0KMG7_9DINO</name>
<feature type="compositionally biased region" description="Polar residues" evidence="1">
    <location>
        <begin position="110"/>
        <end position="119"/>
    </location>
</feature>
<sequence>MPLVALKRGHCELLLVFGLKLTGGGDHHHRSVRAATALPGRPAGGRENKGGGSGRPPSSPAPSLGGCTKHSGSQDALAKRSGLRPQATSGGDSEEYQSGSTKRSKRSFHDSLSGNTSCVKSFKGSLGGHTRFSNPGGSSTDKKSFGKLVEGSLGRHTALPARVDAGEQVVPSSFGSSKSSAVGQCSGLGEQTKKGSIRSQGLKKDKSVLVEARRSSSSRGPARFSNTRDDAEVAGNPLLVGKRAPKTSWTCNLCKTTFVGSGASKRSLTMKRANHIALPALPASLKTQSVQHHYRTQHPRRKTGAARLNALRWKLAKKDPAKVVNFRDAKKQVGKKLQQRALARKDLKQKGHELVPVSVDWSSWPLVSAKQRSRTASLYTCVKCRTWTRGNYHRRCLGLRKVPLVVQSSAWKRLSACPQNRVALCTAWGISVDEAESWYSQTKSSDSLVSKHSVSNQWLRQLVQEGIEPHPGPESLSQVRIGSLNCHSANGCWAALDMLVANPKIQVLCVQETRMWPNEFASFKTSDAALVGTRTEKLTGLPLTRFRGFLV</sequence>
<keyword evidence="3" id="KW-1185">Reference proteome</keyword>
<evidence type="ECO:0000256" key="1">
    <source>
        <dbReference type="SAM" id="MobiDB-lite"/>
    </source>
</evidence>
<proteinExistence type="predicted"/>
<feature type="compositionally biased region" description="Polar residues" evidence="1">
    <location>
        <begin position="86"/>
        <end position="101"/>
    </location>
</feature>
<feature type="region of interest" description="Disordered" evidence="1">
    <location>
        <begin position="170"/>
        <end position="229"/>
    </location>
</feature>
<comment type="caution">
    <text evidence="2">The sequence shown here is derived from an EMBL/GenBank/DDBJ whole genome shotgun (WGS) entry which is preliminary data.</text>
</comment>
<dbReference type="EMBL" id="CAXAMN010009224">
    <property type="protein sequence ID" value="CAK9028036.1"/>
    <property type="molecule type" value="Genomic_DNA"/>
</dbReference>
<evidence type="ECO:0000313" key="3">
    <source>
        <dbReference type="Proteomes" id="UP001642484"/>
    </source>
</evidence>